<dbReference type="SUPFAM" id="SSF140996">
    <property type="entry name" value="Hermes dimerisation domain"/>
    <property type="match status" value="1"/>
</dbReference>
<dbReference type="InterPro" id="IPR003656">
    <property type="entry name" value="Znf_BED"/>
</dbReference>
<organism evidence="13 14">
    <name type="scientific">Lithocarpus litseifolius</name>
    <dbReference type="NCBI Taxonomy" id="425828"/>
    <lineage>
        <taxon>Eukaryota</taxon>
        <taxon>Viridiplantae</taxon>
        <taxon>Streptophyta</taxon>
        <taxon>Embryophyta</taxon>
        <taxon>Tracheophyta</taxon>
        <taxon>Spermatophyta</taxon>
        <taxon>Magnoliopsida</taxon>
        <taxon>eudicotyledons</taxon>
        <taxon>Gunneridae</taxon>
        <taxon>Pentapetalae</taxon>
        <taxon>rosids</taxon>
        <taxon>fabids</taxon>
        <taxon>Fagales</taxon>
        <taxon>Fagaceae</taxon>
        <taxon>Lithocarpus</taxon>
    </lineage>
</organism>
<dbReference type="Pfam" id="PF02892">
    <property type="entry name" value="zf-BED"/>
    <property type="match status" value="1"/>
</dbReference>
<evidence type="ECO:0000256" key="1">
    <source>
        <dbReference type="ARBA" id="ARBA00004123"/>
    </source>
</evidence>
<dbReference type="SUPFAM" id="SSF53098">
    <property type="entry name" value="Ribonuclease H-like"/>
    <property type="match status" value="1"/>
</dbReference>
<dbReference type="InterPro" id="IPR025525">
    <property type="entry name" value="hAT-like_transposase_RNase-H"/>
</dbReference>
<evidence type="ECO:0000256" key="6">
    <source>
        <dbReference type="ARBA" id="ARBA00023015"/>
    </source>
</evidence>
<dbReference type="SMART" id="SM00614">
    <property type="entry name" value="ZnF_BED"/>
    <property type="match status" value="1"/>
</dbReference>
<dbReference type="PROSITE" id="PS50808">
    <property type="entry name" value="ZF_BED"/>
    <property type="match status" value="1"/>
</dbReference>
<dbReference type="InterPro" id="IPR008906">
    <property type="entry name" value="HATC_C_dom"/>
</dbReference>
<dbReference type="EMBL" id="JAZDWU010000005">
    <property type="protein sequence ID" value="KAL0001496.1"/>
    <property type="molecule type" value="Genomic_DNA"/>
</dbReference>
<keyword evidence="3" id="KW-0479">Metal-binding</keyword>
<name>A0AAW2CTS4_9ROSI</name>
<evidence type="ECO:0000259" key="12">
    <source>
        <dbReference type="PROSITE" id="PS50808"/>
    </source>
</evidence>
<evidence type="ECO:0000313" key="13">
    <source>
        <dbReference type="EMBL" id="KAL0001496.1"/>
    </source>
</evidence>
<feature type="domain" description="BED-type" evidence="12">
    <location>
        <begin position="108"/>
        <end position="162"/>
    </location>
</feature>
<dbReference type="GO" id="GO:0005634">
    <property type="term" value="C:nucleus"/>
    <property type="evidence" value="ECO:0007669"/>
    <property type="project" value="UniProtKB-SubCell"/>
</dbReference>
<evidence type="ECO:0000313" key="14">
    <source>
        <dbReference type="Proteomes" id="UP001459277"/>
    </source>
</evidence>
<keyword evidence="7" id="KW-0238">DNA-binding</keyword>
<dbReference type="PANTHER" id="PTHR46481">
    <property type="entry name" value="ZINC FINGER BED DOMAIN-CONTAINING PROTEIN 4"/>
    <property type="match status" value="1"/>
</dbReference>
<dbReference type="Proteomes" id="UP001459277">
    <property type="component" value="Unassembled WGS sequence"/>
</dbReference>
<dbReference type="GO" id="GO:0046983">
    <property type="term" value="F:protein dimerization activity"/>
    <property type="evidence" value="ECO:0007669"/>
    <property type="project" value="InterPro"/>
</dbReference>
<keyword evidence="6" id="KW-0805">Transcription regulation</keyword>
<dbReference type="GO" id="GO:0003677">
    <property type="term" value="F:DNA binding"/>
    <property type="evidence" value="ECO:0007669"/>
    <property type="project" value="UniProtKB-KW"/>
</dbReference>
<dbReference type="Pfam" id="PF14372">
    <property type="entry name" value="hAT-like_RNase-H"/>
    <property type="match status" value="1"/>
</dbReference>
<evidence type="ECO:0000256" key="8">
    <source>
        <dbReference type="ARBA" id="ARBA00023163"/>
    </source>
</evidence>
<evidence type="ECO:0000256" key="9">
    <source>
        <dbReference type="ARBA" id="ARBA00023242"/>
    </source>
</evidence>
<comment type="caution">
    <text evidence="13">The sequence shown here is derived from an EMBL/GenBank/DDBJ whole genome shotgun (WGS) entry which is preliminary data.</text>
</comment>
<reference evidence="13 14" key="1">
    <citation type="submission" date="2024-01" db="EMBL/GenBank/DDBJ databases">
        <title>A telomere-to-telomere, gap-free genome of sweet tea (Lithocarpus litseifolius).</title>
        <authorList>
            <person name="Zhou J."/>
        </authorList>
    </citation>
    <scope>NUCLEOTIDE SEQUENCE [LARGE SCALE GENOMIC DNA]</scope>
    <source>
        <strain evidence="13">Zhou-2022a</strain>
        <tissue evidence="13">Leaf</tissue>
    </source>
</reference>
<evidence type="ECO:0000256" key="5">
    <source>
        <dbReference type="ARBA" id="ARBA00022833"/>
    </source>
</evidence>
<evidence type="ECO:0000256" key="11">
    <source>
        <dbReference type="SAM" id="MobiDB-lite"/>
    </source>
</evidence>
<keyword evidence="9" id="KW-0539">Nucleus</keyword>
<evidence type="ECO:0000256" key="2">
    <source>
        <dbReference type="ARBA" id="ARBA00011738"/>
    </source>
</evidence>
<keyword evidence="5" id="KW-0862">Zinc</keyword>
<dbReference type="InterPro" id="IPR012337">
    <property type="entry name" value="RNaseH-like_sf"/>
</dbReference>
<sequence>MYRVGHALFFGPARSVQAITGADNTDHHRPSRTAIGTDRRSQCRRSERERSSDAGAMDVDALPGFGAPGDPNPPPPSPGSANPNPLEPAAPIGLGASFCPLSPKQGGKDLSIVWQHFIKLAGFDLQNPKSQCKYCKNQYKCHGKKNGTSDMLQHMKGCKKWHFPRDDKQKTLSFQAKREGESGSNVLVVANYSEERIRLALARMIIIDELPFKFVKRQSFQEFMEIVEPRFPIPHRTTIARACMKIYSSEVDILRRAFVGQRVCVTTDTWTSIQNLNYMVVTAHFIDGDWTYQKKILNFCPIANHKGDTIGRAVKSCLLKWGIDRLFTITADNASSNDVAIDYVKKKTKERDSSILGGEFMHMCCCAHILNLIVQSGLKSIHKSIAKVRNAVRYVRASPARFKKFQECVENEKIKAKCSLSLDVPTRWNSTYLMLDCALKFVRAFDRLEKEDGHYKLYFCESDVNGKKPIGPLNYLDWENVKTFVKFLGIFYEATRRFFGSLFVTSNTYFHGLISIEDQLQQLCSVDGDPLLKSMAVKMKKKYDKYWGSMDNINLMLFVAVVLDLRYRLKYVKFWFREWYGKDKRDAMSSMVRDALKRLYVERVSQNGASSSSGSGASSSSGCGSSLSRDSMPSVGNASLSDRIKSYNNRFKQHLADEDSVKSKSELDRYLLESSEDPEVEDFDILMWWKMNSFRYRVLSQIVRDVLAIFVSTVASESAFSTGGRVLDSFRSSLSPNTVEALICTQNWLKDAKKKRSIKLRECMDNVEDMDGFEIDTEIASVCPMPMEEDPSTVVLDDDE</sequence>
<keyword evidence="4 10" id="KW-0863">Zinc-finger</keyword>
<evidence type="ECO:0000256" key="4">
    <source>
        <dbReference type="ARBA" id="ARBA00022771"/>
    </source>
</evidence>
<dbReference type="GO" id="GO:0008270">
    <property type="term" value="F:zinc ion binding"/>
    <property type="evidence" value="ECO:0007669"/>
    <property type="project" value="UniProtKB-KW"/>
</dbReference>
<keyword evidence="14" id="KW-1185">Reference proteome</keyword>
<protein>
    <recommendedName>
        <fullName evidence="12">BED-type domain-containing protein</fullName>
    </recommendedName>
</protein>
<comment type="subunit">
    <text evidence="2">Homodimer.</text>
</comment>
<evidence type="ECO:0000256" key="7">
    <source>
        <dbReference type="ARBA" id="ARBA00023125"/>
    </source>
</evidence>
<feature type="compositionally biased region" description="Basic and acidic residues" evidence="11">
    <location>
        <begin position="37"/>
        <end position="52"/>
    </location>
</feature>
<dbReference type="PANTHER" id="PTHR46481:SF7">
    <property type="entry name" value="ZINC FINGER BED DOMAIN-CONTAINING PROTEIN RICESLEEPER 2-LIKE"/>
    <property type="match status" value="1"/>
</dbReference>
<dbReference type="SUPFAM" id="SSF57667">
    <property type="entry name" value="beta-beta-alpha zinc fingers"/>
    <property type="match status" value="1"/>
</dbReference>
<evidence type="ECO:0000256" key="3">
    <source>
        <dbReference type="ARBA" id="ARBA00022723"/>
    </source>
</evidence>
<keyword evidence="8" id="KW-0804">Transcription</keyword>
<evidence type="ECO:0000256" key="10">
    <source>
        <dbReference type="PROSITE-ProRule" id="PRU00027"/>
    </source>
</evidence>
<proteinExistence type="predicted"/>
<comment type="subcellular location">
    <subcellularLocation>
        <location evidence="1">Nucleus</location>
    </subcellularLocation>
</comment>
<dbReference type="Pfam" id="PF05699">
    <property type="entry name" value="Dimer_Tnp_hAT"/>
    <property type="match status" value="1"/>
</dbReference>
<feature type="region of interest" description="Disordered" evidence="11">
    <location>
        <begin position="20"/>
        <end position="89"/>
    </location>
</feature>
<feature type="region of interest" description="Disordered" evidence="11">
    <location>
        <begin position="607"/>
        <end position="637"/>
    </location>
</feature>
<accession>A0AAW2CTS4</accession>
<dbReference type="InterPro" id="IPR036236">
    <property type="entry name" value="Znf_C2H2_sf"/>
</dbReference>
<gene>
    <name evidence="13" type="ORF">SO802_015277</name>
</gene>
<dbReference type="AlphaFoldDB" id="A0AAW2CTS4"/>
<dbReference type="InterPro" id="IPR052035">
    <property type="entry name" value="ZnF_BED_domain_contain"/>
</dbReference>
<feature type="compositionally biased region" description="Low complexity" evidence="11">
    <location>
        <begin position="608"/>
        <end position="628"/>
    </location>
</feature>